<dbReference type="PANTHER" id="PTHR43539">
    <property type="entry name" value="FLAVIN-BINDING MONOOXYGENASE-LIKE PROTEIN (AFU_ORTHOLOGUE AFUA_4G09220)"/>
    <property type="match status" value="1"/>
</dbReference>
<dbReference type="PRINTS" id="PR00368">
    <property type="entry name" value="FADPNR"/>
</dbReference>
<comment type="caution">
    <text evidence="2">The sequence shown here is derived from an EMBL/GenBank/DDBJ whole genome shotgun (WGS) entry which is preliminary data.</text>
</comment>
<dbReference type="Proteomes" id="UP001597046">
    <property type="component" value="Unassembled WGS sequence"/>
</dbReference>
<evidence type="ECO:0000313" key="2">
    <source>
        <dbReference type="EMBL" id="MFD1052740.1"/>
    </source>
</evidence>
<organism evidence="2 3">
    <name type="scientific">Terrabacter terrigena</name>
    <dbReference type="NCBI Taxonomy" id="574718"/>
    <lineage>
        <taxon>Bacteria</taxon>
        <taxon>Bacillati</taxon>
        <taxon>Actinomycetota</taxon>
        <taxon>Actinomycetes</taxon>
        <taxon>Micrococcales</taxon>
        <taxon>Intrasporangiaceae</taxon>
        <taxon>Terrabacter</taxon>
    </lineage>
</organism>
<dbReference type="InterPro" id="IPR036188">
    <property type="entry name" value="FAD/NAD-bd_sf"/>
</dbReference>
<keyword evidence="1" id="KW-0560">Oxidoreductase</keyword>
<evidence type="ECO:0000256" key="1">
    <source>
        <dbReference type="ARBA" id="ARBA00023002"/>
    </source>
</evidence>
<dbReference type="Gene3D" id="3.50.50.60">
    <property type="entry name" value="FAD/NAD(P)-binding domain"/>
    <property type="match status" value="1"/>
</dbReference>
<gene>
    <name evidence="2" type="ORF">ACFQ2V_00360</name>
</gene>
<proteinExistence type="predicted"/>
<dbReference type="Pfam" id="PF13738">
    <property type="entry name" value="Pyr_redox_3"/>
    <property type="match status" value="1"/>
</dbReference>
<name>A0ABW3MQ85_9MICO</name>
<dbReference type="InterPro" id="IPR050982">
    <property type="entry name" value="Auxin_biosynth/cation_transpt"/>
</dbReference>
<accession>A0ABW3MQ85</accession>
<dbReference type="EMBL" id="JBHTKH010000001">
    <property type="protein sequence ID" value="MFD1052740.1"/>
    <property type="molecule type" value="Genomic_DNA"/>
</dbReference>
<protein>
    <submittedName>
        <fullName evidence="2">NAD(P)-binding domain-containing protein</fullName>
    </submittedName>
</protein>
<dbReference type="RefSeq" id="WP_386049929.1">
    <property type="nucleotide sequence ID" value="NZ_JBHTKH010000001.1"/>
</dbReference>
<dbReference type="PRINTS" id="PR00469">
    <property type="entry name" value="PNDRDTASEII"/>
</dbReference>
<dbReference type="PANTHER" id="PTHR43539:SF78">
    <property type="entry name" value="FLAVIN-CONTAINING MONOOXYGENASE"/>
    <property type="match status" value="1"/>
</dbReference>
<evidence type="ECO:0000313" key="3">
    <source>
        <dbReference type="Proteomes" id="UP001597046"/>
    </source>
</evidence>
<reference evidence="3" key="1">
    <citation type="journal article" date="2019" name="Int. J. Syst. Evol. Microbiol.">
        <title>The Global Catalogue of Microorganisms (GCM) 10K type strain sequencing project: providing services to taxonomists for standard genome sequencing and annotation.</title>
        <authorList>
            <consortium name="The Broad Institute Genomics Platform"/>
            <consortium name="The Broad Institute Genome Sequencing Center for Infectious Disease"/>
            <person name="Wu L."/>
            <person name="Ma J."/>
        </authorList>
    </citation>
    <scope>NUCLEOTIDE SEQUENCE [LARGE SCALE GENOMIC DNA]</scope>
    <source>
        <strain evidence="3">CCUG 57508</strain>
    </source>
</reference>
<dbReference type="SUPFAM" id="SSF51905">
    <property type="entry name" value="FAD/NAD(P)-binding domain"/>
    <property type="match status" value="1"/>
</dbReference>
<keyword evidence="3" id="KW-1185">Reference proteome</keyword>
<sequence length="367" mass="39571">MRAEVVDAVVIGAGQAGLSAAHHLQRLGVGPFVVLDANRAPGGAWQHRWDSLTMHDVHGVADLPGMPLGDVDQRARANVVVPAYFEAYERRFGLPVVRPARVRGVVPVDGSAEGLLRVETTAGAWLTRAVVNATGTWETPFRPYYPGIETFRGRQLHTADYAGPDDLAGPRVVVVGGGASAVQILGELAPVARTTWVTRRQPVWRSGPFTEDAGRRAVALVEERVARGLAPQSVVSVTGLLLRPQEARAAELGAYDRRPMFERIEPDGVRWADGSFEPADAIIWATGFRPTVGHLAPLRLRSEHGGIRLRAPYDTHTFTTSTADPRIHFVGYGPSASTIGANRAGRAAARAVVDQLAAHRREEVRTA</sequence>